<dbReference type="SUPFAM" id="SSF52151">
    <property type="entry name" value="FabD/lysophospholipase-like"/>
    <property type="match status" value="1"/>
</dbReference>
<feature type="transmembrane region" description="Helical" evidence="3">
    <location>
        <begin position="15"/>
        <end position="36"/>
    </location>
</feature>
<sequence>GCCCGGGSWLSTHHISFAGCGFMGIYYIGATSCILERFPRFIQDASKIYGASAGALTAAVLTLGIPLVLCKIHFWNLINPWKHRLGPLHPSFNLLQRVQDTVLNHLPEDAHVRASGKLGVSLTRVSDVKNVLVSEFDSREELIQVYFTVWHPFTQPYLSIQHYVDGAVTDNLPGYHLKQTITFSPYAGESDICPQASTLNFHKVHFNNISIQLNSENLYRVTSTFFPPEPEAMAEICHNGYKDALRFLQENSKGIDSDC</sequence>
<feature type="active site" description="Nucleophile" evidence="2">
    <location>
        <position position="52"/>
    </location>
</feature>
<evidence type="ECO:0000313" key="5">
    <source>
        <dbReference type="Ensembl" id="ENSACIP00000015000.1"/>
    </source>
</evidence>
<dbReference type="PANTHER" id="PTHR12406:SF22">
    <property type="entry name" value="1-ACYLGLYCEROL-3-PHOSPHATE O-ACYLTRANSFERASE PNPLA3"/>
    <property type="match status" value="1"/>
</dbReference>
<keyword evidence="3" id="KW-1133">Transmembrane helix</keyword>
<dbReference type="InterPro" id="IPR016035">
    <property type="entry name" value="Acyl_Trfase/lysoPLipase"/>
</dbReference>
<dbReference type="GO" id="GO:0016020">
    <property type="term" value="C:membrane"/>
    <property type="evidence" value="ECO:0007669"/>
    <property type="project" value="TreeGrafter"/>
</dbReference>
<dbReference type="GO" id="GO:0055088">
    <property type="term" value="P:lipid homeostasis"/>
    <property type="evidence" value="ECO:0007669"/>
    <property type="project" value="TreeGrafter"/>
</dbReference>
<dbReference type="InterPro" id="IPR033562">
    <property type="entry name" value="PLPL"/>
</dbReference>
<feature type="transmembrane region" description="Helical" evidence="3">
    <location>
        <begin position="48"/>
        <end position="69"/>
    </location>
</feature>
<dbReference type="PROSITE" id="PS51635">
    <property type="entry name" value="PNPLA"/>
    <property type="match status" value="1"/>
</dbReference>
<feature type="short sequence motif" description="GXGXXG" evidence="2">
    <location>
        <begin position="19"/>
        <end position="24"/>
    </location>
</feature>
<feature type="short sequence motif" description="DGA/G" evidence="2">
    <location>
        <begin position="165"/>
        <end position="167"/>
    </location>
</feature>
<evidence type="ECO:0000256" key="3">
    <source>
        <dbReference type="SAM" id="Phobius"/>
    </source>
</evidence>
<dbReference type="AlphaFoldDB" id="A0A3Q0S3I4"/>
<dbReference type="STRING" id="61819.ENSACIP00000015000"/>
<name>A0A3Q0S3I4_AMPCI</name>
<keyword evidence="2" id="KW-0442">Lipid degradation</keyword>
<dbReference type="GO" id="GO:0004806">
    <property type="term" value="F:triacylglycerol lipase activity"/>
    <property type="evidence" value="ECO:0007669"/>
    <property type="project" value="TreeGrafter"/>
</dbReference>
<keyword evidence="3" id="KW-0472">Membrane</keyword>
<keyword evidence="3" id="KW-0812">Transmembrane</keyword>
<dbReference type="InterPro" id="IPR002641">
    <property type="entry name" value="PNPLA_dom"/>
</dbReference>
<dbReference type="Ensembl" id="ENSACIT00000015404.1">
    <property type="protein sequence ID" value="ENSACIP00000015000.1"/>
    <property type="gene ID" value="ENSACIG00000011657.1"/>
</dbReference>
<dbReference type="Pfam" id="PF01734">
    <property type="entry name" value="Patatin"/>
    <property type="match status" value="1"/>
</dbReference>
<reference evidence="5" key="1">
    <citation type="submission" date="2025-08" db="UniProtKB">
        <authorList>
            <consortium name="Ensembl"/>
        </authorList>
    </citation>
    <scope>IDENTIFICATION</scope>
</reference>
<protein>
    <recommendedName>
        <fullName evidence="4">PNPLA domain-containing protein</fullName>
    </recommendedName>
</protein>
<evidence type="ECO:0000256" key="1">
    <source>
        <dbReference type="ARBA" id="ARBA00023098"/>
    </source>
</evidence>
<organism evidence="5 6">
    <name type="scientific">Amphilophus citrinellus</name>
    <name type="common">Midas cichlid</name>
    <name type="synonym">Cichlasoma citrinellum</name>
    <dbReference type="NCBI Taxonomy" id="61819"/>
    <lineage>
        <taxon>Eukaryota</taxon>
        <taxon>Metazoa</taxon>
        <taxon>Chordata</taxon>
        <taxon>Craniata</taxon>
        <taxon>Vertebrata</taxon>
        <taxon>Euteleostomi</taxon>
        <taxon>Actinopterygii</taxon>
        <taxon>Neopterygii</taxon>
        <taxon>Teleostei</taxon>
        <taxon>Neoteleostei</taxon>
        <taxon>Acanthomorphata</taxon>
        <taxon>Ovalentaria</taxon>
        <taxon>Cichlomorphae</taxon>
        <taxon>Cichliformes</taxon>
        <taxon>Cichlidae</taxon>
        <taxon>New World cichlids</taxon>
        <taxon>Cichlasomatinae</taxon>
        <taxon>Heroini</taxon>
        <taxon>Amphilophus</taxon>
    </lineage>
</organism>
<evidence type="ECO:0000256" key="2">
    <source>
        <dbReference type="PROSITE-ProRule" id="PRU01161"/>
    </source>
</evidence>
<reference evidence="5" key="2">
    <citation type="submission" date="2025-09" db="UniProtKB">
        <authorList>
            <consortium name="Ensembl"/>
        </authorList>
    </citation>
    <scope>IDENTIFICATION</scope>
</reference>
<dbReference type="Gene3D" id="3.40.1090.10">
    <property type="entry name" value="Cytosolic phospholipase A2 catalytic domain"/>
    <property type="match status" value="2"/>
</dbReference>
<evidence type="ECO:0000259" key="4">
    <source>
        <dbReference type="PROSITE" id="PS51635"/>
    </source>
</evidence>
<keyword evidence="1 2" id="KW-0443">Lipid metabolism</keyword>
<evidence type="ECO:0000313" key="6">
    <source>
        <dbReference type="Proteomes" id="UP000261340"/>
    </source>
</evidence>
<feature type="active site" description="Proton acceptor" evidence="2">
    <location>
        <position position="165"/>
    </location>
</feature>
<dbReference type="GO" id="GO:0019433">
    <property type="term" value="P:triglyceride catabolic process"/>
    <property type="evidence" value="ECO:0007669"/>
    <property type="project" value="TreeGrafter"/>
</dbReference>
<dbReference type="Proteomes" id="UP000261340">
    <property type="component" value="Unplaced"/>
</dbReference>
<accession>A0A3Q0S3I4</accession>
<dbReference type="OMA" id="KEWNISF"/>
<keyword evidence="2" id="KW-0378">Hydrolase</keyword>
<feature type="domain" description="PNPLA" evidence="4">
    <location>
        <begin position="15"/>
        <end position="178"/>
    </location>
</feature>
<proteinExistence type="predicted"/>
<dbReference type="GeneTree" id="ENSGT00940000155662"/>
<feature type="short sequence motif" description="GXSXG" evidence="2">
    <location>
        <begin position="50"/>
        <end position="54"/>
    </location>
</feature>
<dbReference type="GO" id="GO:0005737">
    <property type="term" value="C:cytoplasm"/>
    <property type="evidence" value="ECO:0007669"/>
    <property type="project" value="TreeGrafter"/>
</dbReference>
<dbReference type="GO" id="GO:0005811">
    <property type="term" value="C:lipid droplet"/>
    <property type="evidence" value="ECO:0007669"/>
    <property type="project" value="TreeGrafter"/>
</dbReference>
<keyword evidence="6" id="KW-1185">Reference proteome</keyword>
<dbReference type="PANTHER" id="PTHR12406">
    <property type="entry name" value="CALCIUM-INDEPENDENT PHOSPHOLIPASE A2 IPLA2 -RELATED"/>
    <property type="match status" value="1"/>
</dbReference>